<dbReference type="EMBL" id="CP043641">
    <property type="protein sequence ID" value="QNE36686.1"/>
    <property type="molecule type" value="Genomic_DNA"/>
</dbReference>
<evidence type="ECO:0000259" key="1">
    <source>
        <dbReference type="Pfam" id="PF00535"/>
    </source>
</evidence>
<dbReference type="Proteomes" id="UP000515511">
    <property type="component" value="Chromosome"/>
</dbReference>
<dbReference type="Pfam" id="PF00535">
    <property type="entry name" value="Glycos_transf_2"/>
    <property type="match status" value="1"/>
</dbReference>
<dbReference type="Gene3D" id="3.90.550.10">
    <property type="entry name" value="Spore Coat Polysaccharide Biosynthesis Protein SpsA, Chain A"/>
    <property type="match status" value="1"/>
</dbReference>
<dbReference type="InterPro" id="IPR050834">
    <property type="entry name" value="Glycosyltransf_2"/>
</dbReference>
<reference evidence="3" key="1">
    <citation type="submission" date="2019-09" db="EMBL/GenBank/DDBJ databases">
        <title>Antimicrobial potential of Antarctic Bacteria.</title>
        <authorList>
            <person name="Benaud N."/>
            <person name="Edwards R.J."/>
            <person name="Ferrari B.C."/>
        </authorList>
    </citation>
    <scope>NUCLEOTIDE SEQUENCE [LARGE SCALE GENOMIC DNA]</scope>
    <source>
        <strain evidence="3">INR9</strain>
    </source>
</reference>
<dbReference type="KEGG" id="lse:F1C12_17240"/>
<proteinExistence type="predicted"/>
<evidence type="ECO:0000313" key="3">
    <source>
        <dbReference type="Proteomes" id="UP000515511"/>
    </source>
</evidence>
<dbReference type="InterPro" id="IPR001173">
    <property type="entry name" value="Glyco_trans_2-like"/>
</dbReference>
<dbReference type="AlphaFoldDB" id="A0A7G6YDX1"/>
<accession>A0A7G6YDX1</accession>
<dbReference type="PANTHER" id="PTHR43685:SF2">
    <property type="entry name" value="GLYCOSYLTRANSFERASE 2-LIKE DOMAIN-CONTAINING PROTEIN"/>
    <property type="match status" value="1"/>
</dbReference>
<feature type="domain" description="Glycosyltransferase 2-like" evidence="1">
    <location>
        <begin position="21"/>
        <end position="142"/>
    </location>
</feature>
<evidence type="ECO:0000313" key="2">
    <source>
        <dbReference type="EMBL" id="QNE36686.1"/>
    </source>
</evidence>
<organism evidence="2 3">
    <name type="scientific">Leifsonia shinshuensis</name>
    <dbReference type="NCBI Taxonomy" id="150026"/>
    <lineage>
        <taxon>Bacteria</taxon>
        <taxon>Bacillati</taxon>
        <taxon>Actinomycetota</taxon>
        <taxon>Actinomycetes</taxon>
        <taxon>Micrococcales</taxon>
        <taxon>Microbacteriaceae</taxon>
        <taxon>Leifsonia</taxon>
    </lineage>
</organism>
<dbReference type="SUPFAM" id="SSF53448">
    <property type="entry name" value="Nucleotide-diphospho-sugar transferases"/>
    <property type="match status" value="1"/>
</dbReference>
<keyword evidence="2" id="KW-0808">Transferase</keyword>
<dbReference type="GO" id="GO:0016740">
    <property type="term" value="F:transferase activity"/>
    <property type="evidence" value="ECO:0007669"/>
    <property type="project" value="UniProtKB-KW"/>
</dbReference>
<dbReference type="PANTHER" id="PTHR43685">
    <property type="entry name" value="GLYCOSYLTRANSFERASE"/>
    <property type="match status" value="1"/>
</dbReference>
<name>A0A7G6YDX1_9MICO</name>
<gene>
    <name evidence="2" type="ORF">F1C12_17240</name>
</gene>
<sequence length="355" mass="39628">MGESDVRIFRPRALTRRPRVTVVIPHYNYGRYLPVAVESVLGQDGVDVDIIIVDDTSTDGSLEVARRLAAGDDRIALVEHEVNLRHIRTYNDGLSRATGDYVVLLSADDALTPGSLARSAALLEAHPEVGLVYGAVEWFHGELPPVADARVWWQTWAGEQWLRRIVHRGRNSIVNPEVVMRRSVYERTGGYDVDFPHAADMYMWLQAATFSGIGFVGGPRQAYYRDHGENMHSTDFAGATDDMTQVRDVYERFFASDGAGLPRADRWRETARRSVAREALLRSALLESTGAPRSASADLRAFARTTYPRAVGSAAWRWSGLASDKKGSFDSPRLVRVVESTRWKIRSRRQAAVGL</sequence>
<dbReference type="InterPro" id="IPR029044">
    <property type="entry name" value="Nucleotide-diphossugar_trans"/>
</dbReference>
<protein>
    <submittedName>
        <fullName evidence="2">Glycosyltransferase</fullName>
    </submittedName>
</protein>